<feature type="domain" description="AAA+ ATPase" evidence="13">
    <location>
        <begin position="775"/>
        <end position="911"/>
    </location>
</feature>
<dbReference type="AlphaFoldDB" id="A0A7S3XEX5"/>
<dbReference type="GO" id="GO:0005524">
    <property type="term" value="F:ATP binding"/>
    <property type="evidence" value="ECO:0007669"/>
    <property type="project" value="UniProtKB-KW"/>
</dbReference>
<evidence type="ECO:0000256" key="5">
    <source>
        <dbReference type="ARBA" id="ARBA00022741"/>
    </source>
</evidence>
<dbReference type="SUPFAM" id="SSF54585">
    <property type="entry name" value="Cdc48 domain 2-like"/>
    <property type="match status" value="1"/>
</dbReference>
<keyword evidence="5" id="KW-0547">Nucleotide-binding</keyword>
<evidence type="ECO:0000256" key="11">
    <source>
        <dbReference type="ARBA" id="ARBA00034532"/>
    </source>
</evidence>
<comment type="similarity">
    <text evidence="2">Belongs to the AAA ATPase family.</text>
</comment>
<dbReference type="SMART" id="SM00382">
    <property type="entry name" value="AAA"/>
    <property type="match status" value="2"/>
</dbReference>
<dbReference type="InterPro" id="IPR003960">
    <property type="entry name" value="ATPase_AAA_CS"/>
</dbReference>
<evidence type="ECO:0000313" key="14">
    <source>
        <dbReference type="EMBL" id="CAE0612245.1"/>
    </source>
</evidence>
<dbReference type="InterPro" id="IPR015342">
    <property type="entry name" value="PEX1-N_C-lobe"/>
</dbReference>
<dbReference type="PANTHER" id="PTHR23077">
    <property type="entry name" value="AAA-FAMILY ATPASE"/>
    <property type="match status" value="1"/>
</dbReference>
<comment type="catalytic activity">
    <reaction evidence="12">
        <text>ATP + H2O = ADP + phosphate + H(+)</text>
        <dbReference type="Rhea" id="RHEA:13065"/>
        <dbReference type="ChEBI" id="CHEBI:15377"/>
        <dbReference type="ChEBI" id="CHEBI:15378"/>
        <dbReference type="ChEBI" id="CHEBI:30616"/>
        <dbReference type="ChEBI" id="CHEBI:43474"/>
        <dbReference type="ChEBI" id="CHEBI:456216"/>
    </reaction>
    <physiologicalReaction direction="left-to-right" evidence="12">
        <dbReference type="Rhea" id="RHEA:13066"/>
    </physiologicalReaction>
</comment>
<dbReference type="PROSITE" id="PS00674">
    <property type="entry name" value="AAA"/>
    <property type="match status" value="1"/>
</dbReference>
<dbReference type="Pfam" id="PF17862">
    <property type="entry name" value="AAA_lid_3"/>
    <property type="match status" value="1"/>
</dbReference>
<evidence type="ECO:0000256" key="4">
    <source>
        <dbReference type="ARBA" id="ARBA00022593"/>
    </source>
</evidence>
<keyword evidence="3" id="KW-0813">Transport</keyword>
<sequence>MASSLRALPVHGVAERSCFAKLPLALMQAVHQDESTPEMPLVLQLSREANQDKESNVDEDKKGHKHMYVSWSGAASASQGVEMANEMMAALGLEEGEKVQLRACRGVPKAKSLELEPAHADDWEVLESNQEYLEEQLLNQVHVLQKGQEFPFWVRNNRPIQLRVAGAKPSNVCCAVDGTELLVAPCSRKGHEINGDVAAVHGALPDTQGKPAWLRVLPLGENRAAEVLGASKSKLHCSAKNAVLTIHPQTADRYEFRKGQTVYILRQDGKDGPNDQKKSYQAYFQIDISNTVPVEHVLIMESTMAYVGMNLPTRVTLYPTPVEREPIETLGRIMLTPLIFEDVGSSPEANDFCDSLSTGGFAADRLKEWIKANRVAGMTLLDDNSQISFFLQERGGDLVDEVRMVVNLLPKPSGRSFVMIDKLPESTNVIVGRESYVPKLVRPFRMWEGVEEEEDQWLQSLADDVMEQLEWHLNPDRVEELCRLDAPPPGHVLLHGAEGCGKSSFVLSIMKRLSEAVVPVHTVFVDCVELSEKVPETQRAMFAEMVHEAIACAPSLIILEDIEEIVPEITDDAMLQMQMQEGGLPMLPLLNTLLEQAGEEAQAGRPIAIMATSCTVDAIDASLLIPGKLDYHVGFPQPSLSERKSIIVNKLESYGCTFDSKALDSVAEEAEGYDASDLTILAERAIHAGYTRAYSLSSAAGSPLCVTGKDFEVALEGFVPAIMQRMGKMSLKQKKDEEAGWNLVGGMHAATSSLQEILELPSKFPELVSQAPLRLPTGVLLYGPPGCGKTHVVSAAISATGLRSVVVKGPELLNKYIGASEAAVRDAFQRARSAAPCLLFFDEFDAIAPRRGHDNTGVTDRVVNQLLTELDGVEALTGVFVVGATNRPDLIDPALLRPGRLDQLIYCGFPSAAERKEILQALLADVPMASDINLADIAESTEGFSGADLQGLLADTQLNAVHEYMEMPEETRPSEGILLSARHMYSALGRTRPSISSQERERLEGIYGNFVSSRTMGLGTSYKAKGKMVSYA</sequence>
<organism evidence="14">
    <name type="scientific">Picocystis salinarum</name>
    <dbReference type="NCBI Taxonomy" id="88271"/>
    <lineage>
        <taxon>Eukaryota</taxon>
        <taxon>Viridiplantae</taxon>
        <taxon>Chlorophyta</taxon>
        <taxon>Picocystophyceae</taxon>
        <taxon>Picocystales</taxon>
        <taxon>Picocystaceae</taxon>
        <taxon>Picocystis</taxon>
    </lineage>
</organism>
<evidence type="ECO:0000256" key="8">
    <source>
        <dbReference type="ARBA" id="ARBA00022927"/>
    </source>
</evidence>
<dbReference type="PANTHER" id="PTHR23077:SF12">
    <property type="entry name" value="PEROXISOMAL ATPASE PEX1"/>
    <property type="match status" value="1"/>
</dbReference>
<evidence type="ECO:0000256" key="10">
    <source>
        <dbReference type="ARBA" id="ARBA00032509"/>
    </source>
</evidence>
<evidence type="ECO:0000256" key="3">
    <source>
        <dbReference type="ARBA" id="ARBA00022448"/>
    </source>
</evidence>
<dbReference type="GO" id="GO:0005778">
    <property type="term" value="C:peroxisomal membrane"/>
    <property type="evidence" value="ECO:0007669"/>
    <property type="project" value="TreeGrafter"/>
</dbReference>
<evidence type="ECO:0000256" key="2">
    <source>
        <dbReference type="ARBA" id="ARBA00006914"/>
    </source>
</evidence>
<evidence type="ECO:0000256" key="1">
    <source>
        <dbReference type="ARBA" id="ARBA00004370"/>
    </source>
</evidence>
<dbReference type="Gene3D" id="1.10.8.60">
    <property type="match status" value="2"/>
</dbReference>
<dbReference type="InterPro" id="IPR029067">
    <property type="entry name" value="CDC48_domain_2-like_sf"/>
</dbReference>
<dbReference type="Gene3D" id="2.40.40.20">
    <property type="match status" value="1"/>
</dbReference>
<keyword evidence="9" id="KW-0472">Membrane</keyword>
<dbReference type="GO" id="GO:0016558">
    <property type="term" value="P:protein import into peroxisome matrix"/>
    <property type="evidence" value="ECO:0007669"/>
    <property type="project" value="TreeGrafter"/>
</dbReference>
<dbReference type="InterPro" id="IPR003593">
    <property type="entry name" value="AAA+_ATPase"/>
</dbReference>
<reference evidence="14" key="1">
    <citation type="submission" date="2021-01" db="EMBL/GenBank/DDBJ databases">
        <authorList>
            <person name="Corre E."/>
            <person name="Pelletier E."/>
            <person name="Niang G."/>
            <person name="Scheremetjew M."/>
            <person name="Finn R."/>
            <person name="Kale V."/>
            <person name="Holt S."/>
            <person name="Cochrane G."/>
            <person name="Meng A."/>
            <person name="Brown T."/>
            <person name="Cohen L."/>
        </authorList>
    </citation>
    <scope>NUCLEOTIDE SEQUENCE</scope>
    <source>
        <strain evidence="14">CCMP1897</strain>
    </source>
</reference>
<dbReference type="GO" id="GO:0016887">
    <property type="term" value="F:ATP hydrolysis activity"/>
    <property type="evidence" value="ECO:0007669"/>
    <property type="project" value="InterPro"/>
</dbReference>
<dbReference type="InterPro" id="IPR041569">
    <property type="entry name" value="AAA_lid_3"/>
</dbReference>
<dbReference type="Gene3D" id="3.40.50.300">
    <property type="entry name" value="P-loop containing nucleotide triphosphate hydrolases"/>
    <property type="match status" value="2"/>
</dbReference>
<accession>A0A7S3XEX5</accession>
<keyword evidence="7" id="KW-0067">ATP-binding</keyword>
<dbReference type="EMBL" id="HBIS01006706">
    <property type="protein sequence ID" value="CAE0612245.1"/>
    <property type="molecule type" value="Transcribed_RNA"/>
</dbReference>
<feature type="domain" description="AAA+ ATPase" evidence="13">
    <location>
        <begin position="488"/>
        <end position="639"/>
    </location>
</feature>
<evidence type="ECO:0000256" key="7">
    <source>
        <dbReference type="ARBA" id="ARBA00022840"/>
    </source>
</evidence>
<dbReference type="Pfam" id="PF09262">
    <property type="entry name" value="PEX-1N"/>
    <property type="match status" value="1"/>
</dbReference>
<dbReference type="Gene3D" id="3.10.330.10">
    <property type="match status" value="1"/>
</dbReference>
<dbReference type="InterPro" id="IPR050168">
    <property type="entry name" value="AAA_ATPase_domain"/>
</dbReference>
<evidence type="ECO:0000256" key="12">
    <source>
        <dbReference type="ARBA" id="ARBA00048778"/>
    </source>
</evidence>
<dbReference type="InterPro" id="IPR027417">
    <property type="entry name" value="P-loop_NTPase"/>
</dbReference>
<comment type="subcellular location">
    <subcellularLocation>
        <location evidence="1">Membrane</location>
    </subcellularLocation>
</comment>
<proteinExistence type="inferred from homology"/>
<dbReference type="SUPFAM" id="SSF52540">
    <property type="entry name" value="P-loop containing nucleoside triphosphate hydrolases"/>
    <property type="match status" value="2"/>
</dbReference>
<keyword evidence="6" id="KW-0378">Hydrolase</keyword>
<dbReference type="GO" id="GO:0005829">
    <property type="term" value="C:cytosol"/>
    <property type="evidence" value="ECO:0007669"/>
    <property type="project" value="TreeGrafter"/>
</dbReference>
<gene>
    <name evidence="14" type="ORF">PSAL00342_LOCUS6080</name>
</gene>
<evidence type="ECO:0000259" key="13">
    <source>
        <dbReference type="SMART" id="SM00382"/>
    </source>
</evidence>
<dbReference type="FunFam" id="3.40.50.300:FF:000149">
    <property type="entry name" value="Nuclear valosin-containing protein-like"/>
    <property type="match status" value="1"/>
</dbReference>
<keyword evidence="8" id="KW-0653">Protein transport</keyword>
<dbReference type="Pfam" id="PF00004">
    <property type="entry name" value="AAA"/>
    <property type="match status" value="2"/>
</dbReference>
<dbReference type="InterPro" id="IPR009010">
    <property type="entry name" value="Asp_de-COase-like_dom_sf"/>
</dbReference>
<keyword evidence="4" id="KW-0962">Peroxisome biogenesis</keyword>
<dbReference type="InterPro" id="IPR003959">
    <property type="entry name" value="ATPase_AAA_core"/>
</dbReference>
<protein>
    <recommendedName>
        <fullName evidence="11">Peroxisomal ATPase PEX1</fullName>
    </recommendedName>
    <alternativeName>
        <fullName evidence="10">Peroxin-1</fullName>
    </alternativeName>
</protein>
<dbReference type="SUPFAM" id="SSF50692">
    <property type="entry name" value="ADC-like"/>
    <property type="match status" value="1"/>
</dbReference>
<evidence type="ECO:0000256" key="9">
    <source>
        <dbReference type="ARBA" id="ARBA00023136"/>
    </source>
</evidence>
<name>A0A7S3XEX5_9CHLO</name>
<evidence type="ECO:0000256" key="6">
    <source>
        <dbReference type="ARBA" id="ARBA00022801"/>
    </source>
</evidence>